<dbReference type="AlphaFoldDB" id="A0A806KQL7"/>
<protein>
    <submittedName>
        <fullName evidence="1">Conserved protein</fullName>
    </submittedName>
</protein>
<dbReference type="EMBL" id="JQ844223">
    <property type="protein sequence ID" value="AGS53169.1"/>
    <property type="molecule type" value="Genomic_DNA"/>
</dbReference>
<dbReference type="Gene3D" id="3.10.129.10">
    <property type="entry name" value="Hotdog Thioesterase"/>
    <property type="match status" value="1"/>
</dbReference>
<reference evidence="1" key="1">
    <citation type="submission" date="2012-03" db="EMBL/GenBank/DDBJ databases">
        <title>Functional metagenomics reveals considerable lignocellulase gene clusters in the gut microbiome of a wood-feeding higher termite.</title>
        <authorList>
            <person name="Liu N."/>
        </authorList>
    </citation>
    <scope>NUCLEOTIDE SEQUENCE</scope>
</reference>
<accession>A0A806KQL7</accession>
<dbReference type="CDD" id="cd00586">
    <property type="entry name" value="4HBT"/>
    <property type="match status" value="1"/>
</dbReference>
<dbReference type="SUPFAM" id="SSF54637">
    <property type="entry name" value="Thioesterase/thiol ester dehydrase-isomerase"/>
    <property type="match status" value="1"/>
</dbReference>
<proteinExistence type="predicted"/>
<dbReference type="InterPro" id="IPR029069">
    <property type="entry name" value="HotDog_dom_sf"/>
</dbReference>
<dbReference type="Pfam" id="PF13279">
    <property type="entry name" value="4HBT_2"/>
    <property type="match status" value="1"/>
</dbReference>
<name>A0A806KQL7_9BACT</name>
<sequence length="133" mass="15530">MLSITVNPRFGDIDVLGHINNTVPSCWFELARMPFVKMFDPQLILSKESFPLIMAHTDYDFTDEMFLNYEVTIKSWVSKIGTKSFTTYQEAWQQDRLCVKGHAVIVHYDFNTKKTTPLPEDKKQLLSEHLLKE</sequence>
<evidence type="ECO:0000313" key="1">
    <source>
        <dbReference type="EMBL" id="AGS53169.1"/>
    </source>
</evidence>
<organism evidence="1">
    <name type="scientific">uncultured bacterium contig00060</name>
    <dbReference type="NCBI Taxonomy" id="1181543"/>
    <lineage>
        <taxon>Bacteria</taxon>
        <taxon>environmental samples</taxon>
    </lineage>
</organism>